<dbReference type="SMART" id="SM00184">
    <property type="entry name" value="RING"/>
    <property type="match status" value="1"/>
</dbReference>
<feature type="compositionally biased region" description="Basic and acidic residues" evidence="12">
    <location>
        <begin position="416"/>
        <end position="425"/>
    </location>
</feature>
<dbReference type="Pfam" id="PF13923">
    <property type="entry name" value="zf-C3HC4_2"/>
    <property type="match status" value="1"/>
</dbReference>
<keyword evidence="8" id="KW-0833">Ubl conjugation pathway</keyword>
<feature type="compositionally biased region" description="Polar residues" evidence="12">
    <location>
        <begin position="211"/>
        <end position="222"/>
    </location>
</feature>
<evidence type="ECO:0000256" key="7">
    <source>
        <dbReference type="ARBA" id="ARBA00022771"/>
    </source>
</evidence>
<dbReference type="InterPro" id="IPR051657">
    <property type="entry name" value="RNF168/RNF169_E3_ubiq-ligase"/>
</dbReference>
<evidence type="ECO:0000256" key="11">
    <source>
        <dbReference type="PROSITE-ProRule" id="PRU00175"/>
    </source>
</evidence>
<keyword evidence="15" id="KW-1185">Reference proteome</keyword>
<evidence type="ECO:0000313" key="15">
    <source>
        <dbReference type="Proteomes" id="UP000824469"/>
    </source>
</evidence>
<keyword evidence="10" id="KW-0539">Nucleus</keyword>
<feature type="compositionally biased region" description="Basic and acidic residues" evidence="12">
    <location>
        <begin position="1"/>
        <end position="15"/>
    </location>
</feature>
<keyword evidence="6" id="KW-0227">DNA damage</keyword>
<dbReference type="EMBL" id="JAHRHJ020000009">
    <property type="protein sequence ID" value="KAH9301276.1"/>
    <property type="molecule type" value="Genomic_DNA"/>
</dbReference>
<dbReference type="PANTHER" id="PTHR23328">
    <property type="entry name" value="RING-TYPE DOMAIN-CONTAINING PROTEIN"/>
    <property type="match status" value="1"/>
</dbReference>
<dbReference type="InterPro" id="IPR017907">
    <property type="entry name" value="Znf_RING_CS"/>
</dbReference>
<dbReference type="GO" id="GO:0005634">
    <property type="term" value="C:nucleus"/>
    <property type="evidence" value="ECO:0007669"/>
    <property type="project" value="UniProtKB-SubCell"/>
</dbReference>
<dbReference type="PROSITE" id="PS50089">
    <property type="entry name" value="ZF_RING_2"/>
    <property type="match status" value="1"/>
</dbReference>
<comment type="caution">
    <text evidence="14">The sequence shown here is derived from an EMBL/GenBank/DDBJ whole genome shotgun (WGS) entry which is preliminary data.</text>
</comment>
<name>A0AA38CKF9_TAXCH</name>
<evidence type="ECO:0000313" key="14">
    <source>
        <dbReference type="EMBL" id="KAH9301276.1"/>
    </source>
</evidence>
<comment type="catalytic activity">
    <reaction evidence="1">
        <text>S-ubiquitinyl-[E2 ubiquitin-conjugating enzyme]-L-cysteine + [acceptor protein]-L-lysine = [E2 ubiquitin-conjugating enzyme]-L-cysteine + N(6)-ubiquitinyl-[acceptor protein]-L-lysine.</text>
        <dbReference type="EC" id="2.3.2.27"/>
    </reaction>
</comment>
<evidence type="ECO:0000256" key="10">
    <source>
        <dbReference type="ARBA" id="ARBA00023242"/>
    </source>
</evidence>
<proteinExistence type="predicted"/>
<dbReference type="SUPFAM" id="SSF57850">
    <property type="entry name" value="RING/U-box"/>
    <property type="match status" value="1"/>
</dbReference>
<evidence type="ECO:0000256" key="9">
    <source>
        <dbReference type="ARBA" id="ARBA00022833"/>
    </source>
</evidence>
<keyword evidence="5" id="KW-0479">Metal-binding</keyword>
<dbReference type="GO" id="GO:0035861">
    <property type="term" value="C:site of double-strand break"/>
    <property type="evidence" value="ECO:0007669"/>
    <property type="project" value="TreeGrafter"/>
</dbReference>
<dbReference type="Gene3D" id="3.30.40.10">
    <property type="entry name" value="Zinc/RING finger domain, C3HC4 (zinc finger)"/>
    <property type="match status" value="1"/>
</dbReference>
<feature type="domain" description="RING-type" evidence="13">
    <location>
        <begin position="265"/>
        <end position="304"/>
    </location>
</feature>
<feature type="region of interest" description="Disordered" evidence="12">
    <location>
        <begin position="179"/>
        <end position="253"/>
    </location>
</feature>
<gene>
    <name evidence="14" type="ORF">KI387_012859</name>
</gene>
<keyword evidence="7 11" id="KW-0863">Zinc-finger</keyword>
<dbReference type="PROSITE" id="PS00518">
    <property type="entry name" value="ZF_RING_1"/>
    <property type="match status" value="1"/>
</dbReference>
<sequence>MDHRHPSTQEKKAQEEAEQNVSQAVAEIEVVEIKDECFEKTEDLGIVEVRSQTGDNLREAGFVRASALLLKESEASVLSPGFRSVAASAGWDDEALLLASYEDSSSLGDLQCLIVEDSPVRELRERKRGARTPALAKTPASARRSGDIPRNRRPRTQNIYPIDLARVGALSLEDDPVAEKNEHSPLASAQPAKGNVVQDETSVVVPEKDAQPNNQKKAQQPGDTKPSPDRSTKGSSKSAELSPTKSEKGSSGPACWQQLSEELSCAVCLDICFEPSTTSCGHSFCKMCLENVIEKCGPRCPKCRQPLKGDFKACPINTVLWNTVQLLFPKEVAETIKAKKESGEASKRERMKEKENSSYINQVNRGLLGNNWQGHRQPTRGIGLSRPAYSTTANNFRRAFQSSAIEQEVGTVANVRRNERAERGGGSRRSSQEELDAALASRLQQEELMRTFRGDGGGGRRNRGAHQTTREQTRNVSSAAANLRAMASRAIRLRARNQ</sequence>
<dbReference type="PANTHER" id="PTHR23328:SF0">
    <property type="entry name" value="RING-TYPE DOMAIN-CONTAINING PROTEIN"/>
    <property type="match status" value="1"/>
</dbReference>
<evidence type="ECO:0000256" key="8">
    <source>
        <dbReference type="ARBA" id="ARBA00022786"/>
    </source>
</evidence>
<keyword evidence="9" id="KW-0862">Zinc</keyword>
<feature type="region of interest" description="Disordered" evidence="12">
    <location>
        <begin position="124"/>
        <end position="160"/>
    </location>
</feature>
<dbReference type="EC" id="2.3.2.27" evidence="3"/>
<dbReference type="InterPro" id="IPR001841">
    <property type="entry name" value="Znf_RING"/>
</dbReference>
<evidence type="ECO:0000256" key="6">
    <source>
        <dbReference type="ARBA" id="ARBA00022763"/>
    </source>
</evidence>
<accession>A0AA38CKF9</accession>
<dbReference type="Proteomes" id="UP000824469">
    <property type="component" value="Unassembled WGS sequence"/>
</dbReference>
<reference evidence="14 15" key="1">
    <citation type="journal article" date="2021" name="Nat. Plants">
        <title>The Taxus genome provides insights into paclitaxel biosynthesis.</title>
        <authorList>
            <person name="Xiong X."/>
            <person name="Gou J."/>
            <person name="Liao Q."/>
            <person name="Li Y."/>
            <person name="Zhou Q."/>
            <person name="Bi G."/>
            <person name="Li C."/>
            <person name="Du R."/>
            <person name="Wang X."/>
            <person name="Sun T."/>
            <person name="Guo L."/>
            <person name="Liang H."/>
            <person name="Lu P."/>
            <person name="Wu Y."/>
            <person name="Zhang Z."/>
            <person name="Ro D.K."/>
            <person name="Shang Y."/>
            <person name="Huang S."/>
            <person name="Yan J."/>
        </authorList>
    </citation>
    <scope>NUCLEOTIDE SEQUENCE [LARGE SCALE GENOMIC DNA]</scope>
    <source>
        <strain evidence="14">Ta-2019</strain>
    </source>
</reference>
<evidence type="ECO:0000256" key="3">
    <source>
        <dbReference type="ARBA" id="ARBA00012483"/>
    </source>
</evidence>
<dbReference type="AlphaFoldDB" id="A0AA38CKF9"/>
<comment type="subcellular location">
    <subcellularLocation>
        <location evidence="2">Nucleus</location>
    </subcellularLocation>
</comment>
<evidence type="ECO:0000256" key="1">
    <source>
        <dbReference type="ARBA" id="ARBA00000900"/>
    </source>
</evidence>
<evidence type="ECO:0000259" key="13">
    <source>
        <dbReference type="PROSITE" id="PS50089"/>
    </source>
</evidence>
<dbReference type="GO" id="GO:0006302">
    <property type="term" value="P:double-strand break repair"/>
    <property type="evidence" value="ECO:0007669"/>
    <property type="project" value="TreeGrafter"/>
</dbReference>
<feature type="region of interest" description="Disordered" evidence="12">
    <location>
        <begin position="1"/>
        <end position="20"/>
    </location>
</feature>
<feature type="region of interest" description="Disordered" evidence="12">
    <location>
        <begin position="450"/>
        <end position="479"/>
    </location>
</feature>
<evidence type="ECO:0000256" key="5">
    <source>
        <dbReference type="ARBA" id="ARBA00022723"/>
    </source>
</evidence>
<feature type="region of interest" description="Disordered" evidence="12">
    <location>
        <begin position="415"/>
        <end position="437"/>
    </location>
</feature>
<evidence type="ECO:0000256" key="2">
    <source>
        <dbReference type="ARBA" id="ARBA00004123"/>
    </source>
</evidence>
<organism evidence="14 15">
    <name type="scientific">Taxus chinensis</name>
    <name type="common">Chinese yew</name>
    <name type="synonym">Taxus wallichiana var. chinensis</name>
    <dbReference type="NCBI Taxonomy" id="29808"/>
    <lineage>
        <taxon>Eukaryota</taxon>
        <taxon>Viridiplantae</taxon>
        <taxon>Streptophyta</taxon>
        <taxon>Embryophyta</taxon>
        <taxon>Tracheophyta</taxon>
        <taxon>Spermatophyta</taxon>
        <taxon>Pinopsida</taxon>
        <taxon>Pinidae</taxon>
        <taxon>Conifers II</taxon>
        <taxon>Cupressales</taxon>
        <taxon>Taxaceae</taxon>
        <taxon>Taxus</taxon>
    </lineage>
</organism>
<keyword evidence="4" id="KW-0808">Transferase</keyword>
<protein>
    <recommendedName>
        <fullName evidence="3">RING-type E3 ubiquitin transferase</fullName>
        <ecNumber evidence="3">2.3.2.27</ecNumber>
    </recommendedName>
</protein>
<dbReference type="GO" id="GO:0061630">
    <property type="term" value="F:ubiquitin protein ligase activity"/>
    <property type="evidence" value="ECO:0007669"/>
    <property type="project" value="UniProtKB-EC"/>
</dbReference>
<dbReference type="InterPro" id="IPR013083">
    <property type="entry name" value="Znf_RING/FYVE/PHD"/>
</dbReference>
<dbReference type="GO" id="GO:0008270">
    <property type="term" value="F:zinc ion binding"/>
    <property type="evidence" value="ECO:0007669"/>
    <property type="project" value="UniProtKB-KW"/>
</dbReference>
<evidence type="ECO:0000256" key="12">
    <source>
        <dbReference type="SAM" id="MobiDB-lite"/>
    </source>
</evidence>
<dbReference type="GO" id="GO:0031491">
    <property type="term" value="F:nucleosome binding"/>
    <property type="evidence" value="ECO:0007669"/>
    <property type="project" value="TreeGrafter"/>
</dbReference>
<feature type="compositionally biased region" description="Polar residues" evidence="12">
    <location>
        <begin position="233"/>
        <end position="244"/>
    </location>
</feature>
<evidence type="ECO:0000256" key="4">
    <source>
        <dbReference type="ARBA" id="ARBA00022679"/>
    </source>
</evidence>
<dbReference type="OMA" id="CHINTVL"/>